<proteinExistence type="predicted"/>
<dbReference type="RefSeq" id="WP_048495184.1">
    <property type="nucleotide sequence ID" value="NZ_LFBU01000001.1"/>
</dbReference>
<protein>
    <recommendedName>
        <fullName evidence="3">DUF2442 domain-containing protein</fullName>
    </recommendedName>
</protein>
<keyword evidence="2" id="KW-1185">Reference proteome</keyword>
<dbReference type="Pfam" id="PF10387">
    <property type="entry name" value="DUF2442"/>
    <property type="match status" value="1"/>
</dbReference>
<organism evidence="1 2">
    <name type="scientific">Marinobacter subterrani</name>
    <dbReference type="NCBI Taxonomy" id="1658765"/>
    <lineage>
        <taxon>Bacteria</taxon>
        <taxon>Pseudomonadati</taxon>
        <taxon>Pseudomonadota</taxon>
        <taxon>Gammaproteobacteria</taxon>
        <taxon>Pseudomonadales</taxon>
        <taxon>Marinobacteraceae</taxon>
        <taxon>Marinobacter</taxon>
    </lineage>
</organism>
<dbReference type="OrthoDB" id="9807561at2"/>
<sequence length="83" mass="9403">MTISPEKVWFDEDNLWVTISDGRTIGAPLAWFPRLLHAEKKAREDFDLSVHGIHWDSLDEDISIQGLLAGQGDQTHPKRDHAA</sequence>
<reference evidence="1 2" key="1">
    <citation type="submission" date="2015-06" db="EMBL/GenBank/DDBJ databases">
        <title>Marinobacter subterrani, a genetically tractable neutrophilic iron-oxidizing strain isolated from the Soudan Iron Mine.</title>
        <authorList>
            <person name="Bonis B.M."/>
            <person name="Gralnick J.A."/>
        </authorList>
    </citation>
    <scope>NUCLEOTIDE SEQUENCE [LARGE SCALE GENOMIC DNA]</scope>
    <source>
        <strain evidence="1 2">JG233</strain>
    </source>
</reference>
<evidence type="ECO:0008006" key="3">
    <source>
        <dbReference type="Google" id="ProtNLM"/>
    </source>
</evidence>
<dbReference type="InterPro" id="IPR018841">
    <property type="entry name" value="DUF2442"/>
</dbReference>
<dbReference type="EMBL" id="LFBU01000001">
    <property type="protein sequence ID" value="KMQ75032.1"/>
    <property type="molecule type" value="Genomic_DNA"/>
</dbReference>
<dbReference type="Proteomes" id="UP000036102">
    <property type="component" value="Unassembled WGS sequence"/>
</dbReference>
<dbReference type="Gene3D" id="3.30.2020.40">
    <property type="entry name" value="Uncharacterised protein PF10387, DUF2442"/>
    <property type="match status" value="1"/>
</dbReference>
<accession>A0A0J7JA07</accession>
<evidence type="ECO:0000313" key="1">
    <source>
        <dbReference type="EMBL" id="KMQ75032.1"/>
    </source>
</evidence>
<dbReference type="STRING" id="1658765.Msub_11231"/>
<evidence type="ECO:0000313" key="2">
    <source>
        <dbReference type="Proteomes" id="UP000036102"/>
    </source>
</evidence>
<dbReference type="AlphaFoldDB" id="A0A0J7JA07"/>
<gene>
    <name evidence="1" type="ORF">Msub_11231</name>
</gene>
<dbReference type="PATRIC" id="fig|1658765.3.peg.1218"/>
<comment type="caution">
    <text evidence="1">The sequence shown here is derived from an EMBL/GenBank/DDBJ whole genome shotgun (WGS) entry which is preliminary data.</text>
</comment>
<name>A0A0J7JA07_9GAMM</name>